<evidence type="ECO:0000256" key="1">
    <source>
        <dbReference type="SAM" id="Coils"/>
    </source>
</evidence>
<comment type="caution">
    <text evidence="3">The sequence shown here is derived from an EMBL/GenBank/DDBJ whole genome shotgun (WGS) entry which is preliminary data.</text>
</comment>
<keyword evidence="4" id="KW-1185">Reference proteome</keyword>
<organism evidence="3 4">
    <name type="scientific">Velocimicrobium porci</name>
    <dbReference type="NCBI Taxonomy" id="2606634"/>
    <lineage>
        <taxon>Bacteria</taxon>
        <taxon>Bacillati</taxon>
        <taxon>Bacillota</taxon>
        <taxon>Clostridia</taxon>
        <taxon>Lachnospirales</taxon>
        <taxon>Lachnospiraceae</taxon>
        <taxon>Velocimicrobium</taxon>
    </lineage>
</organism>
<evidence type="ECO:0000259" key="2">
    <source>
        <dbReference type="Pfam" id="PF04230"/>
    </source>
</evidence>
<keyword evidence="3" id="KW-0808">Transferase</keyword>
<dbReference type="InterPro" id="IPR007345">
    <property type="entry name" value="Polysacch_pyruvyl_Trfase"/>
</dbReference>
<feature type="coiled-coil region" evidence="1">
    <location>
        <begin position="414"/>
        <end position="451"/>
    </location>
</feature>
<evidence type="ECO:0000313" key="4">
    <source>
        <dbReference type="Proteomes" id="UP000482209"/>
    </source>
</evidence>
<dbReference type="Pfam" id="PF04230">
    <property type="entry name" value="PS_pyruv_trans"/>
    <property type="match status" value="1"/>
</dbReference>
<gene>
    <name evidence="3" type="ORF">FYJ58_08745</name>
</gene>
<proteinExistence type="predicted"/>
<accession>A0A6L5XYM8</accession>
<dbReference type="AlphaFoldDB" id="A0A6L5XYM8"/>
<reference evidence="3 4" key="1">
    <citation type="submission" date="2019-08" db="EMBL/GenBank/DDBJ databases">
        <title>In-depth cultivation of the pig gut microbiome towards novel bacterial diversity and tailored functional studies.</title>
        <authorList>
            <person name="Wylensek D."/>
            <person name="Hitch T.C.A."/>
            <person name="Clavel T."/>
        </authorList>
    </citation>
    <scope>NUCLEOTIDE SEQUENCE [LARGE SCALE GENOMIC DNA]</scope>
    <source>
        <strain evidence="3 4">WCA-693-APC-MOT-I</strain>
    </source>
</reference>
<feature type="domain" description="Polysaccharide pyruvyl transferase" evidence="2">
    <location>
        <begin position="30"/>
        <end position="309"/>
    </location>
</feature>
<dbReference type="Proteomes" id="UP000482209">
    <property type="component" value="Unassembled WGS sequence"/>
</dbReference>
<name>A0A6L5XYM8_9FIRM</name>
<evidence type="ECO:0000313" key="3">
    <source>
        <dbReference type="EMBL" id="MSS63960.1"/>
    </source>
</evidence>
<keyword evidence="1" id="KW-0175">Coiled coil</keyword>
<sequence length="463" mass="54093">MKRILMRAGMSPLDNRSQFDVVTQNLIGNNMGNMLFVYSMFRTLMTEDTEIDTILTNRAYQLEEIEKMNQEYDYFVIPLANAFRDGFIKELEYLTKIVKNLTIPCIVTGIGIQKKIDSPLNQEFLFNEPAKEFMKAVLEKSALVGVRGEITAEYLKILGFQEEKDFTVIGCPSMYTYGKQLPKPKKNNLTEESDVCINYKIDLPKILHQTIEKSKIQLPNYTIIPQSIEELRLMYAGVPYPVEKHTSVPKKYPVHIASKDYRNDKIRGFVNVPQWIQYIKESEFSFGSRIHGNIAGVLAGTPSYIFVYDGRILELARYHNIPHQTVKQMTSKTDIFEIYAKTDFNSVTLGHEQRFFHFLQFLDQNGLETIYDKNGEAKKVPFEEKLGKMELEPPIRSISCVSWKEREERMNLYYTFLENKKEDYRKTVLNLRAENKELKNEINTVKKMKNHSFYKRLLRKLSC</sequence>
<dbReference type="RefSeq" id="WP_154519364.1">
    <property type="nucleotide sequence ID" value="NZ_VUMT01000011.1"/>
</dbReference>
<dbReference type="EMBL" id="VUMT01000011">
    <property type="protein sequence ID" value="MSS63960.1"/>
    <property type="molecule type" value="Genomic_DNA"/>
</dbReference>
<protein>
    <submittedName>
        <fullName evidence="3">Polysaccharide pyruvyl transferase family protein</fullName>
    </submittedName>
</protein>
<dbReference type="GO" id="GO:0016740">
    <property type="term" value="F:transferase activity"/>
    <property type="evidence" value="ECO:0007669"/>
    <property type="project" value="UniProtKB-KW"/>
</dbReference>